<reference evidence="2" key="1">
    <citation type="submission" date="2019-11" db="EMBL/GenBank/DDBJ databases">
        <title>Description of new Acetobacter species.</title>
        <authorList>
            <person name="Cleenwerck I."/>
            <person name="Sombolestani A.S."/>
        </authorList>
    </citation>
    <scope>NUCLEOTIDE SEQUENCE</scope>
    <source>
        <strain evidence="2">LMG 1626</strain>
    </source>
</reference>
<name>A0A967ECY2_9PROT</name>
<protein>
    <submittedName>
        <fullName evidence="2">Uncharacterized protein</fullName>
    </submittedName>
</protein>
<dbReference type="RefSeq" id="WP_166313645.1">
    <property type="nucleotide sequence ID" value="NZ_WOTH01000008.1"/>
</dbReference>
<proteinExistence type="predicted"/>
<gene>
    <name evidence="2" type="ORF">GOB87_05530</name>
</gene>
<evidence type="ECO:0000313" key="3">
    <source>
        <dbReference type="Proteomes" id="UP000597459"/>
    </source>
</evidence>
<evidence type="ECO:0000313" key="2">
    <source>
        <dbReference type="EMBL" id="NHO53425.1"/>
    </source>
</evidence>
<accession>A0A967ECY2</accession>
<comment type="caution">
    <text evidence="2">The sequence shown here is derived from an EMBL/GenBank/DDBJ whole genome shotgun (WGS) entry which is preliminary data.</text>
</comment>
<sequence length="92" mass="9577">MQIAAAGMETTRTSERMTVQDSSSSNGSANVAVSASTPTAASNLPPVNPASHIDPGLGIVVVETYNTAGEVIKQYPTAHMMQQYSLFGFKAS</sequence>
<keyword evidence="3" id="KW-1185">Reference proteome</keyword>
<dbReference type="EMBL" id="WOTH01000008">
    <property type="protein sequence ID" value="NHO53425.1"/>
    <property type="molecule type" value="Genomic_DNA"/>
</dbReference>
<organism evidence="2 3">
    <name type="scientific">Acetobacter estunensis</name>
    <dbReference type="NCBI Taxonomy" id="104097"/>
    <lineage>
        <taxon>Bacteria</taxon>
        <taxon>Pseudomonadati</taxon>
        <taxon>Pseudomonadota</taxon>
        <taxon>Alphaproteobacteria</taxon>
        <taxon>Acetobacterales</taxon>
        <taxon>Acetobacteraceae</taxon>
        <taxon>Acetobacter</taxon>
    </lineage>
</organism>
<feature type="compositionally biased region" description="Low complexity" evidence="1">
    <location>
        <begin position="22"/>
        <end position="43"/>
    </location>
</feature>
<feature type="region of interest" description="Disordered" evidence="1">
    <location>
        <begin position="1"/>
        <end position="47"/>
    </location>
</feature>
<dbReference type="AlphaFoldDB" id="A0A967ECY2"/>
<evidence type="ECO:0000256" key="1">
    <source>
        <dbReference type="SAM" id="MobiDB-lite"/>
    </source>
</evidence>
<dbReference type="Proteomes" id="UP000597459">
    <property type="component" value="Unassembled WGS sequence"/>
</dbReference>